<proteinExistence type="predicted"/>
<reference evidence="2" key="1">
    <citation type="journal article" date="2022" name="Int. J. Mol. Sci.">
        <title>Draft Genome of Tanacetum Coccineum: Genomic Comparison of Closely Related Tanacetum-Family Plants.</title>
        <authorList>
            <person name="Yamashiro T."/>
            <person name="Shiraishi A."/>
            <person name="Nakayama K."/>
            <person name="Satake H."/>
        </authorList>
    </citation>
    <scope>NUCLEOTIDE SEQUENCE</scope>
</reference>
<gene>
    <name evidence="2" type="ORF">Tco_0895679</name>
</gene>
<comment type="caution">
    <text evidence="2">The sequence shown here is derived from an EMBL/GenBank/DDBJ whole genome shotgun (WGS) entry which is preliminary data.</text>
</comment>
<name>A0ABQ5CI40_9ASTR</name>
<evidence type="ECO:0000313" key="3">
    <source>
        <dbReference type="Proteomes" id="UP001151760"/>
    </source>
</evidence>
<feature type="compositionally biased region" description="Polar residues" evidence="1">
    <location>
        <begin position="67"/>
        <end position="76"/>
    </location>
</feature>
<evidence type="ECO:0000256" key="1">
    <source>
        <dbReference type="SAM" id="MobiDB-lite"/>
    </source>
</evidence>
<dbReference type="PANTHER" id="PTHR35323:SF5">
    <property type="entry name" value="ZINC FINGER CCCH DOMAIN-CONTAINING PROTEIN 62"/>
    <property type="match status" value="1"/>
</dbReference>
<dbReference type="PANTHER" id="PTHR35323">
    <property type="entry name" value="SAP DOMAIN-CONTAINING PROTEIN"/>
    <property type="match status" value="1"/>
</dbReference>
<feature type="compositionally biased region" description="Basic and acidic residues" evidence="1">
    <location>
        <begin position="50"/>
        <end position="61"/>
    </location>
</feature>
<accession>A0ABQ5CI40</accession>
<feature type="region of interest" description="Disordered" evidence="1">
    <location>
        <begin position="50"/>
        <end position="76"/>
    </location>
</feature>
<keyword evidence="3" id="KW-1185">Reference proteome</keyword>
<sequence>MHPRSSFSVDCTVDACKGDVLFFKQDVYKRQNILGKQGTIVGRIVHGISEDATERSNKDTRLMGPVLSSSSSDFKP</sequence>
<dbReference type="EMBL" id="BQNB010014236">
    <property type="protein sequence ID" value="GJT25742.1"/>
    <property type="molecule type" value="Genomic_DNA"/>
</dbReference>
<protein>
    <submittedName>
        <fullName evidence="2">Uncharacterized protein</fullName>
    </submittedName>
</protein>
<dbReference type="Proteomes" id="UP001151760">
    <property type="component" value="Unassembled WGS sequence"/>
</dbReference>
<reference evidence="2" key="2">
    <citation type="submission" date="2022-01" db="EMBL/GenBank/DDBJ databases">
        <authorList>
            <person name="Yamashiro T."/>
            <person name="Shiraishi A."/>
            <person name="Satake H."/>
            <person name="Nakayama K."/>
        </authorList>
    </citation>
    <scope>NUCLEOTIDE SEQUENCE</scope>
</reference>
<evidence type="ECO:0000313" key="2">
    <source>
        <dbReference type="EMBL" id="GJT25742.1"/>
    </source>
</evidence>
<organism evidence="2 3">
    <name type="scientific">Tanacetum coccineum</name>
    <dbReference type="NCBI Taxonomy" id="301880"/>
    <lineage>
        <taxon>Eukaryota</taxon>
        <taxon>Viridiplantae</taxon>
        <taxon>Streptophyta</taxon>
        <taxon>Embryophyta</taxon>
        <taxon>Tracheophyta</taxon>
        <taxon>Spermatophyta</taxon>
        <taxon>Magnoliopsida</taxon>
        <taxon>eudicotyledons</taxon>
        <taxon>Gunneridae</taxon>
        <taxon>Pentapetalae</taxon>
        <taxon>asterids</taxon>
        <taxon>campanulids</taxon>
        <taxon>Asterales</taxon>
        <taxon>Asteraceae</taxon>
        <taxon>Asteroideae</taxon>
        <taxon>Anthemideae</taxon>
        <taxon>Anthemidinae</taxon>
        <taxon>Tanacetum</taxon>
    </lineage>
</organism>